<dbReference type="InterPro" id="IPR029045">
    <property type="entry name" value="ClpP/crotonase-like_dom_sf"/>
</dbReference>
<comment type="similarity">
    <text evidence="1">Belongs to the peptidase S49 family.</text>
</comment>
<evidence type="ECO:0000313" key="3">
    <source>
        <dbReference type="EMBL" id="OUP16800.1"/>
    </source>
</evidence>
<evidence type="ECO:0000313" key="4">
    <source>
        <dbReference type="Proteomes" id="UP000195950"/>
    </source>
</evidence>
<evidence type="ECO:0000259" key="2">
    <source>
        <dbReference type="Pfam" id="PF01343"/>
    </source>
</evidence>
<dbReference type="Proteomes" id="UP000195950">
    <property type="component" value="Unassembled WGS sequence"/>
</dbReference>
<reference evidence="4" key="1">
    <citation type="submission" date="2017-04" db="EMBL/GenBank/DDBJ databases">
        <title>Function of individual gut microbiota members based on whole genome sequencing of pure cultures obtained from chicken caecum.</title>
        <authorList>
            <person name="Medvecky M."/>
            <person name="Cejkova D."/>
            <person name="Polansky O."/>
            <person name="Karasova D."/>
            <person name="Kubasova T."/>
            <person name="Cizek A."/>
            <person name="Rychlik I."/>
        </authorList>
    </citation>
    <scope>NUCLEOTIDE SEQUENCE [LARGE SCALE GENOMIC DNA]</scope>
    <source>
        <strain evidence="4">An199</strain>
    </source>
</reference>
<dbReference type="EMBL" id="NFJX01000014">
    <property type="protein sequence ID" value="OUP16800.1"/>
    <property type="molecule type" value="Genomic_DNA"/>
</dbReference>
<name>A0A1Y4ICQ1_PARDI</name>
<dbReference type="Pfam" id="PF01343">
    <property type="entry name" value="Peptidase_S49"/>
    <property type="match status" value="1"/>
</dbReference>
<dbReference type="InterPro" id="IPR002142">
    <property type="entry name" value="Peptidase_S49"/>
</dbReference>
<dbReference type="PANTHER" id="PTHR42987">
    <property type="entry name" value="PEPTIDASE S49"/>
    <property type="match status" value="1"/>
</dbReference>
<protein>
    <submittedName>
        <fullName evidence="3">Signal peptidase</fullName>
    </submittedName>
</protein>
<evidence type="ECO:0000256" key="1">
    <source>
        <dbReference type="ARBA" id="ARBA00008683"/>
    </source>
</evidence>
<dbReference type="PANTHER" id="PTHR42987:SF4">
    <property type="entry name" value="PROTEASE SOHB-RELATED"/>
    <property type="match status" value="1"/>
</dbReference>
<dbReference type="RefSeq" id="WP_087345561.1">
    <property type="nucleotide sequence ID" value="NZ_NFJX01000014.1"/>
</dbReference>
<dbReference type="Gene3D" id="3.90.226.10">
    <property type="entry name" value="2-enoyl-CoA Hydratase, Chain A, domain 1"/>
    <property type="match status" value="1"/>
</dbReference>
<gene>
    <name evidence="3" type="ORF">B5F32_14580</name>
</gene>
<dbReference type="GO" id="GO:0006508">
    <property type="term" value="P:proteolysis"/>
    <property type="evidence" value="ECO:0007669"/>
    <property type="project" value="InterPro"/>
</dbReference>
<accession>A0A1Y4ICQ1</accession>
<dbReference type="GO" id="GO:0008233">
    <property type="term" value="F:peptidase activity"/>
    <property type="evidence" value="ECO:0007669"/>
    <property type="project" value="InterPro"/>
</dbReference>
<proteinExistence type="inferred from homology"/>
<organism evidence="3 4">
    <name type="scientific">Parabacteroides distasonis</name>
    <dbReference type="NCBI Taxonomy" id="823"/>
    <lineage>
        <taxon>Bacteria</taxon>
        <taxon>Pseudomonadati</taxon>
        <taxon>Bacteroidota</taxon>
        <taxon>Bacteroidia</taxon>
        <taxon>Bacteroidales</taxon>
        <taxon>Tannerellaceae</taxon>
        <taxon>Parabacteroides</taxon>
    </lineage>
</organism>
<comment type="caution">
    <text evidence="3">The sequence shown here is derived from an EMBL/GenBank/DDBJ whole genome shotgun (WGS) entry which is preliminary data.</text>
</comment>
<dbReference type="AlphaFoldDB" id="A0A1Y4ICQ1"/>
<feature type="domain" description="Peptidase S49" evidence="2">
    <location>
        <begin position="146"/>
        <end position="290"/>
    </location>
</feature>
<dbReference type="SUPFAM" id="SSF52096">
    <property type="entry name" value="ClpP/crotonase"/>
    <property type="match status" value="1"/>
</dbReference>
<sequence length="294" mass="32289">MLYLHNILGGVWFVEENFAANYFPLIASFLTKPEAMFGKPRNASSEQEPTEDNALLFASLKNGAYQISEYGGWSPPEDAPKNSVAIMNINGAITKYDQECGPSGMLTKANLLNRCYNENNIKAIVLNIDSGGGEGMGCRIMQEAINSRNKPVVAFCNDFVASAAYGIASCCDKIVANSNVCRIGSVGTYMTIVDTSEYYAKMGIKLIDIYASKSTDKNQEFQKALQGDTEPLKKVCDTYNENFISSIANARVGVINEDQGQWATGKMFFAPEAMNIGMIDEIDTFENVLNYFNT</sequence>